<gene>
    <name evidence="2" type="ORF">JBS370_LOCUS25624</name>
</gene>
<name>A0A819N3B1_9BILA</name>
<evidence type="ECO:0000313" key="2">
    <source>
        <dbReference type="EMBL" id="CAF3989198.1"/>
    </source>
</evidence>
<organism evidence="2 3">
    <name type="scientific">Rotaria sordida</name>
    <dbReference type="NCBI Taxonomy" id="392033"/>
    <lineage>
        <taxon>Eukaryota</taxon>
        <taxon>Metazoa</taxon>
        <taxon>Spiralia</taxon>
        <taxon>Gnathifera</taxon>
        <taxon>Rotifera</taxon>
        <taxon>Eurotatoria</taxon>
        <taxon>Bdelloidea</taxon>
        <taxon>Philodinida</taxon>
        <taxon>Philodinidae</taxon>
        <taxon>Rotaria</taxon>
    </lineage>
</organism>
<dbReference type="Proteomes" id="UP000663836">
    <property type="component" value="Unassembled WGS sequence"/>
</dbReference>
<dbReference type="EMBL" id="CAJOBD010004307">
    <property type="protein sequence ID" value="CAF3989198.1"/>
    <property type="molecule type" value="Genomic_DNA"/>
</dbReference>
<comment type="caution">
    <text evidence="2">The sequence shown here is derived from an EMBL/GenBank/DDBJ whole genome shotgun (WGS) entry which is preliminary data.</text>
</comment>
<feature type="region of interest" description="Disordered" evidence="1">
    <location>
        <begin position="117"/>
        <end position="158"/>
    </location>
</feature>
<dbReference type="AlphaFoldDB" id="A0A819N3B1"/>
<feature type="compositionally biased region" description="Polar residues" evidence="1">
    <location>
        <begin position="59"/>
        <end position="78"/>
    </location>
</feature>
<reference evidence="2" key="1">
    <citation type="submission" date="2021-02" db="EMBL/GenBank/DDBJ databases">
        <authorList>
            <person name="Nowell W R."/>
        </authorList>
    </citation>
    <scope>NUCLEOTIDE SEQUENCE</scope>
</reference>
<sequence length="236" mass="26332">VINIPIFICSSSPSSSSSSRLKRTLDDSDSDESIGIQPSNKNKSTFPDSSDQDPDYDVESSSNQNFSIPTSTSTVTTAKVNPSAAIRSIIATYLKDQPASTTTAPKKSRVRFERRFGEDITNNDDIQHPTSSENSLTTQHSTSYVPESKKRKYSKYSDNDNQHRSILVPSIGFDISTYQMRSVLPSISNSINLTNSLFKQEDILPSLNTYRYDNDDLIETNSLPSINSFMNKKYLL</sequence>
<protein>
    <submittedName>
        <fullName evidence="2">Uncharacterized protein</fullName>
    </submittedName>
</protein>
<feature type="compositionally biased region" description="Polar residues" evidence="1">
    <location>
        <begin position="128"/>
        <end position="145"/>
    </location>
</feature>
<feature type="compositionally biased region" description="Polar residues" evidence="1">
    <location>
        <begin position="36"/>
        <end position="49"/>
    </location>
</feature>
<evidence type="ECO:0000313" key="3">
    <source>
        <dbReference type="Proteomes" id="UP000663836"/>
    </source>
</evidence>
<proteinExistence type="predicted"/>
<feature type="non-terminal residue" evidence="2">
    <location>
        <position position="236"/>
    </location>
</feature>
<evidence type="ECO:0000256" key="1">
    <source>
        <dbReference type="SAM" id="MobiDB-lite"/>
    </source>
</evidence>
<feature type="region of interest" description="Disordered" evidence="1">
    <location>
        <begin position="11"/>
        <end position="78"/>
    </location>
</feature>
<accession>A0A819N3B1</accession>